<dbReference type="EMBL" id="JARJLG010000165">
    <property type="protein sequence ID" value="KAJ7733840.1"/>
    <property type="molecule type" value="Genomic_DNA"/>
</dbReference>
<dbReference type="AlphaFoldDB" id="A0AAD7I2R8"/>
<protein>
    <submittedName>
        <fullName evidence="2">Uncharacterized protein</fullName>
    </submittedName>
</protein>
<gene>
    <name evidence="2" type="ORF">DFH07DRAFT_967809</name>
</gene>
<dbReference type="Proteomes" id="UP001215280">
    <property type="component" value="Unassembled WGS sequence"/>
</dbReference>
<evidence type="ECO:0000256" key="1">
    <source>
        <dbReference type="SAM" id="Phobius"/>
    </source>
</evidence>
<feature type="transmembrane region" description="Helical" evidence="1">
    <location>
        <begin position="6"/>
        <end position="29"/>
    </location>
</feature>
<feature type="transmembrane region" description="Helical" evidence="1">
    <location>
        <begin position="166"/>
        <end position="186"/>
    </location>
</feature>
<proteinExistence type="predicted"/>
<feature type="transmembrane region" description="Helical" evidence="1">
    <location>
        <begin position="96"/>
        <end position="115"/>
    </location>
</feature>
<evidence type="ECO:0000313" key="3">
    <source>
        <dbReference type="Proteomes" id="UP001215280"/>
    </source>
</evidence>
<evidence type="ECO:0000313" key="2">
    <source>
        <dbReference type="EMBL" id="KAJ7733840.1"/>
    </source>
</evidence>
<sequence length="231" mass="25669">MSASLASFAFVTLFYGIYTVLFSISLYFLVWRHKAADEAHKKGSIFRSVIFVSVILLFLVVTGITMVYRAFVGFGSIQHGTEAEIFFGDSAQSTEVALDIFLSFSMLIGDSLIVHRLWVVWSYSRRVLVVPVLSIIAFTIGSSISTNVDSRSTDIFSNPWLKVNTVLTLIANFYCTGTSVCSLVPLRLEVFITWRIWTVTSASILPGGNSLRVRKLWAVFFAATFAAKSNL</sequence>
<reference evidence="2" key="1">
    <citation type="submission" date="2023-03" db="EMBL/GenBank/DDBJ databases">
        <title>Massive genome expansion in bonnet fungi (Mycena s.s.) driven by repeated elements and novel gene families across ecological guilds.</title>
        <authorList>
            <consortium name="Lawrence Berkeley National Laboratory"/>
            <person name="Harder C.B."/>
            <person name="Miyauchi S."/>
            <person name="Viragh M."/>
            <person name="Kuo A."/>
            <person name="Thoen E."/>
            <person name="Andreopoulos B."/>
            <person name="Lu D."/>
            <person name="Skrede I."/>
            <person name="Drula E."/>
            <person name="Henrissat B."/>
            <person name="Morin E."/>
            <person name="Kohler A."/>
            <person name="Barry K."/>
            <person name="LaButti K."/>
            <person name="Morin E."/>
            <person name="Salamov A."/>
            <person name="Lipzen A."/>
            <person name="Mereny Z."/>
            <person name="Hegedus B."/>
            <person name="Baldrian P."/>
            <person name="Stursova M."/>
            <person name="Weitz H."/>
            <person name="Taylor A."/>
            <person name="Grigoriev I.V."/>
            <person name="Nagy L.G."/>
            <person name="Martin F."/>
            <person name="Kauserud H."/>
        </authorList>
    </citation>
    <scope>NUCLEOTIDE SEQUENCE</scope>
    <source>
        <strain evidence="2">CBHHK188m</strain>
    </source>
</reference>
<feature type="transmembrane region" description="Helical" evidence="1">
    <location>
        <begin position="127"/>
        <end position="146"/>
    </location>
</feature>
<name>A0AAD7I2R8_9AGAR</name>
<accession>A0AAD7I2R8</accession>
<keyword evidence="3" id="KW-1185">Reference proteome</keyword>
<keyword evidence="1" id="KW-1133">Transmembrane helix</keyword>
<comment type="caution">
    <text evidence="2">The sequence shown here is derived from an EMBL/GenBank/DDBJ whole genome shotgun (WGS) entry which is preliminary data.</text>
</comment>
<organism evidence="2 3">
    <name type="scientific">Mycena maculata</name>
    <dbReference type="NCBI Taxonomy" id="230809"/>
    <lineage>
        <taxon>Eukaryota</taxon>
        <taxon>Fungi</taxon>
        <taxon>Dikarya</taxon>
        <taxon>Basidiomycota</taxon>
        <taxon>Agaricomycotina</taxon>
        <taxon>Agaricomycetes</taxon>
        <taxon>Agaricomycetidae</taxon>
        <taxon>Agaricales</taxon>
        <taxon>Marasmiineae</taxon>
        <taxon>Mycenaceae</taxon>
        <taxon>Mycena</taxon>
    </lineage>
</organism>
<feature type="transmembrane region" description="Helical" evidence="1">
    <location>
        <begin position="49"/>
        <end position="71"/>
    </location>
</feature>
<keyword evidence="1" id="KW-0812">Transmembrane</keyword>
<keyword evidence="1" id="KW-0472">Membrane</keyword>